<protein>
    <recommendedName>
        <fullName evidence="3">DUF2971 domain-containing protein</fullName>
    </recommendedName>
</protein>
<dbReference type="RefSeq" id="WP_286299319.1">
    <property type="nucleotide sequence ID" value="NZ_AP027728.1"/>
</dbReference>
<evidence type="ECO:0000313" key="2">
    <source>
        <dbReference type="Proteomes" id="UP001321543"/>
    </source>
</evidence>
<evidence type="ECO:0000313" key="1">
    <source>
        <dbReference type="EMBL" id="BDZ39294.1"/>
    </source>
</evidence>
<dbReference type="EMBL" id="AP027728">
    <property type="protein sequence ID" value="BDZ39294.1"/>
    <property type="molecule type" value="Genomic_DNA"/>
</dbReference>
<keyword evidence="2" id="KW-1185">Reference proteome</keyword>
<gene>
    <name evidence="1" type="ORF">GCM10025863_19080</name>
</gene>
<dbReference type="Pfam" id="PF11185">
    <property type="entry name" value="DUF2971"/>
    <property type="match status" value="1"/>
</dbReference>
<accession>A0ABN6X412</accession>
<sequence length="263" mass="29418">MNDTAEIATGQQVIVREVLRYAQRAGEIDGDVQDAIEDAVSNTFERSAFAISFSRSGDDVSQWQRYAGVGGVAIAWKKWHYPVVLDRTGVYESTVNTEIADYPLHWHRMIYSEKKQARASRQALKRAAELMQFGAAAAASFSQWQYANVWAADAITTVIHGSKNRSFRSEREIRYAVGDPLDLNLVHESLSGRKYVELTGGRELHAKRIRSPEYSTRSPSPLPIAAVRLGPGVDRDTESLVQDAMYPDYLHAPILRSSSTLRT</sequence>
<name>A0ABN6X412_9MICO</name>
<dbReference type="InterPro" id="IPR021352">
    <property type="entry name" value="DUF2971"/>
</dbReference>
<proteinExistence type="predicted"/>
<reference evidence="2" key="1">
    <citation type="journal article" date="2019" name="Int. J. Syst. Evol. Microbiol.">
        <title>The Global Catalogue of Microorganisms (GCM) 10K type strain sequencing project: providing services to taxonomists for standard genome sequencing and annotation.</title>
        <authorList>
            <consortium name="The Broad Institute Genomics Platform"/>
            <consortium name="The Broad Institute Genome Sequencing Center for Infectious Disease"/>
            <person name="Wu L."/>
            <person name="Ma J."/>
        </authorList>
    </citation>
    <scope>NUCLEOTIDE SEQUENCE [LARGE SCALE GENOMIC DNA]</scope>
    <source>
        <strain evidence="2">NBRC 106310</strain>
    </source>
</reference>
<organism evidence="1 2">
    <name type="scientific">Microbacterium suwonense</name>
    <dbReference type="NCBI Taxonomy" id="683047"/>
    <lineage>
        <taxon>Bacteria</taxon>
        <taxon>Bacillati</taxon>
        <taxon>Actinomycetota</taxon>
        <taxon>Actinomycetes</taxon>
        <taxon>Micrococcales</taxon>
        <taxon>Microbacteriaceae</taxon>
        <taxon>Microbacterium</taxon>
    </lineage>
</organism>
<dbReference type="Proteomes" id="UP001321543">
    <property type="component" value="Chromosome"/>
</dbReference>
<evidence type="ECO:0008006" key="3">
    <source>
        <dbReference type="Google" id="ProtNLM"/>
    </source>
</evidence>